<gene>
    <name evidence="2" type="ORF">PIB30_064796</name>
</gene>
<evidence type="ECO:0000313" key="2">
    <source>
        <dbReference type="EMBL" id="MED6198290.1"/>
    </source>
</evidence>
<feature type="non-terminal residue" evidence="2">
    <location>
        <position position="55"/>
    </location>
</feature>
<name>A0ABU6XN63_9FABA</name>
<dbReference type="Proteomes" id="UP001341840">
    <property type="component" value="Unassembled WGS sequence"/>
</dbReference>
<protein>
    <submittedName>
        <fullName evidence="2">Uncharacterized protein</fullName>
    </submittedName>
</protein>
<evidence type="ECO:0000313" key="3">
    <source>
        <dbReference type="Proteomes" id="UP001341840"/>
    </source>
</evidence>
<feature type="non-terminal residue" evidence="2">
    <location>
        <position position="1"/>
    </location>
</feature>
<evidence type="ECO:0000256" key="1">
    <source>
        <dbReference type="SAM" id="MobiDB-lite"/>
    </source>
</evidence>
<feature type="region of interest" description="Disordered" evidence="1">
    <location>
        <begin position="34"/>
        <end position="55"/>
    </location>
</feature>
<sequence>TPKSNAHILWPTNEKQIGADDLSNDFSNKWKTHDAGETRRCTTEGTLRQLPKLES</sequence>
<comment type="caution">
    <text evidence="2">The sequence shown here is derived from an EMBL/GenBank/DDBJ whole genome shotgun (WGS) entry which is preliminary data.</text>
</comment>
<organism evidence="2 3">
    <name type="scientific">Stylosanthes scabra</name>
    <dbReference type="NCBI Taxonomy" id="79078"/>
    <lineage>
        <taxon>Eukaryota</taxon>
        <taxon>Viridiplantae</taxon>
        <taxon>Streptophyta</taxon>
        <taxon>Embryophyta</taxon>
        <taxon>Tracheophyta</taxon>
        <taxon>Spermatophyta</taxon>
        <taxon>Magnoliopsida</taxon>
        <taxon>eudicotyledons</taxon>
        <taxon>Gunneridae</taxon>
        <taxon>Pentapetalae</taxon>
        <taxon>rosids</taxon>
        <taxon>fabids</taxon>
        <taxon>Fabales</taxon>
        <taxon>Fabaceae</taxon>
        <taxon>Papilionoideae</taxon>
        <taxon>50 kb inversion clade</taxon>
        <taxon>dalbergioids sensu lato</taxon>
        <taxon>Dalbergieae</taxon>
        <taxon>Pterocarpus clade</taxon>
        <taxon>Stylosanthes</taxon>
    </lineage>
</organism>
<dbReference type="EMBL" id="JASCZI010212085">
    <property type="protein sequence ID" value="MED6198290.1"/>
    <property type="molecule type" value="Genomic_DNA"/>
</dbReference>
<proteinExistence type="predicted"/>
<keyword evidence="3" id="KW-1185">Reference proteome</keyword>
<accession>A0ABU6XN63</accession>
<reference evidence="2 3" key="1">
    <citation type="journal article" date="2023" name="Plants (Basel)">
        <title>Bridging the Gap: Combining Genomics and Transcriptomics Approaches to Understand Stylosanthes scabra, an Orphan Legume from the Brazilian Caatinga.</title>
        <authorList>
            <person name="Ferreira-Neto J.R.C."/>
            <person name="da Silva M.D."/>
            <person name="Binneck E."/>
            <person name="de Melo N.F."/>
            <person name="da Silva R.H."/>
            <person name="de Melo A.L.T.M."/>
            <person name="Pandolfi V."/>
            <person name="Bustamante F.O."/>
            <person name="Brasileiro-Vidal A.C."/>
            <person name="Benko-Iseppon A.M."/>
        </authorList>
    </citation>
    <scope>NUCLEOTIDE SEQUENCE [LARGE SCALE GENOMIC DNA]</scope>
    <source>
        <tissue evidence="2">Leaves</tissue>
    </source>
</reference>